<name>A0ABP6JIK6_9ACTN</name>
<keyword evidence="1" id="KW-0732">Signal</keyword>
<evidence type="ECO:0000256" key="1">
    <source>
        <dbReference type="SAM" id="SignalP"/>
    </source>
</evidence>
<accession>A0ABP6JIK6</accession>
<comment type="caution">
    <text evidence="2">The sequence shown here is derived from an EMBL/GenBank/DDBJ whole genome shotgun (WGS) entry which is preliminary data.</text>
</comment>
<evidence type="ECO:0008006" key="4">
    <source>
        <dbReference type="Google" id="ProtNLM"/>
    </source>
</evidence>
<gene>
    <name evidence="2" type="ORF">GCM10010446_15690</name>
</gene>
<proteinExistence type="predicted"/>
<sequence>MFTRSATLAGAVLLAGVPVFGAGVATAQAKPPQEVKVEVGPCRATLGSSADTVTGSVDCRETKTVGVVVEIDGETLSTRRQRVEAGVRHSVTVKLPQIPEVCITLEVDGETGRICLPSRSQG</sequence>
<dbReference type="Proteomes" id="UP001500403">
    <property type="component" value="Unassembled WGS sequence"/>
</dbReference>
<organism evidence="2 3">
    <name type="scientific">Streptomyces enissocaesilis</name>
    <dbReference type="NCBI Taxonomy" id="332589"/>
    <lineage>
        <taxon>Bacteria</taxon>
        <taxon>Bacillati</taxon>
        <taxon>Actinomycetota</taxon>
        <taxon>Actinomycetes</taxon>
        <taxon>Kitasatosporales</taxon>
        <taxon>Streptomycetaceae</taxon>
        <taxon>Streptomyces</taxon>
        <taxon>Streptomyces rochei group</taxon>
    </lineage>
</organism>
<protein>
    <recommendedName>
        <fullName evidence="4">Secreted protein</fullName>
    </recommendedName>
</protein>
<keyword evidence="3" id="KW-1185">Reference proteome</keyword>
<feature type="signal peptide" evidence="1">
    <location>
        <begin position="1"/>
        <end position="21"/>
    </location>
</feature>
<dbReference type="EMBL" id="BAAAUD010000014">
    <property type="protein sequence ID" value="GAA2931731.1"/>
    <property type="molecule type" value="Genomic_DNA"/>
</dbReference>
<reference evidence="3" key="1">
    <citation type="journal article" date="2019" name="Int. J. Syst. Evol. Microbiol.">
        <title>The Global Catalogue of Microorganisms (GCM) 10K type strain sequencing project: providing services to taxonomists for standard genome sequencing and annotation.</title>
        <authorList>
            <consortium name="The Broad Institute Genomics Platform"/>
            <consortium name="The Broad Institute Genome Sequencing Center for Infectious Disease"/>
            <person name="Wu L."/>
            <person name="Ma J."/>
        </authorList>
    </citation>
    <scope>NUCLEOTIDE SEQUENCE [LARGE SCALE GENOMIC DNA]</scope>
    <source>
        <strain evidence="3">JCM 9088</strain>
    </source>
</reference>
<feature type="chain" id="PRO_5046256464" description="Secreted protein" evidence="1">
    <location>
        <begin position="22"/>
        <end position="122"/>
    </location>
</feature>
<evidence type="ECO:0000313" key="2">
    <source>
        <dbReference type="EMBL" id="GAA2931731.1"/>
    </source>
</evidence>
<evidence type="ECO:0000313" key="3">
    <source>
        <dbReference type="Proteomes" id="UP001500403"/>
    </source>
</evidence>